<name>A0A9W4ML66_9ACTN</name>
<organism evidence="2 3">
    <name type="scientific">Actinacidiphila bryophytorum</name>
    <dbReference type="NCBI Taxonomy" id="1436133"/>
    <lineage>
        <taxon>Bacteria</taxon>
        <taxon>Bacillati</taxon>
        <taxon>Actinomycetota</taxon>
        <taxon>Actinomycetes</taxon>
        <taxon>Kitasatosporales</taxon>
        <taxon>Streptomycetaceae</taxon>
        <taxon>Actinacidiphila</taxon>
    </lineage>
</organism>
<dbReference type="AlphaFoldDB" id="A0A9W4ML66"/>
<dbReference type="EMBL" id="CAJVAX010000022">
    <property type="protein sequence ID" value="CAG7657403.1"/>
    <property type="molecule type" value="Genomic_DNA"/>
</dbReference>
<gene>
    <name evidence="2" type="ORF">SBRY_80280</name>
</gene>
<protein>
    <submittedName>
        <fullName evidence="2">Uncharacterized protein</fullName>
    </submittedName>
</protein>
<evidence type="ECO:0000256" key="1">
    <source>
        <dbReference type="SAM" id="MobiDB-lite"/>
    </source>
</evidence>
<comment type="caution">
    <text evidence="2">The sequence shown here is derived from an EMBL/GenBank/DDBJ whole genome shotgun (WGS) entry which is preliminary data.</text>
</comment>
<accession>A0A9W4ML66</accession>
<evidence type="ECO:0000313" key="2">
    <source>
        <dbReference type="EMBL" id="CAG7657403.1"/>
    </source>
</evidence>
<feature type="region of interest" description="Disordered" evidence="1">
    <location>
        <begin position="94"/>
        <end position="130"/>
    </location>
</feature>
<evidence type="ECO:0000313" key="3">
    <source>
        <dbReference type="Proteomes" id="UP001153328"/>
    </source>
</evidence>
<keyword evidence="3" id="KW-1185">Reference proteome</keyword>
<sequence length="130" mass="13176">MPAGRGRREVRVPGGETVELQRLLAGAVARQRTEEPAVLAVQSVIDRRGRATAPGCVLRAAHRRDVPLEGGPGGGVKGLHVTPNDLAFRQDAVRPAELPPGGPCAGRYASPGAGSGSLFGGAEPSAGRGG</sequence>
<dbReference type="Proteomes" id="UP001153328">
    <property type="component" value="Unassembled WGS sequence"/>
</dbReference>
<proteinExistence type="predicted"/>
<reference evidence="2" key="1">
    <citation type="submission" date="2021-06" db="EMBL/GenBank/DDBJ databases">
        <authorList>
            <person name="Arsene-Ploetze F."/>
        </authorList>
    </citation>
    <scope>NUCLEOTIDE SEQUENCE</scope>
    <source>
        <strain evidence="2">SBRY1</strain>
    </source>
</reference>